<dbReference type="RefSeq" id="WP_097176154.1">
    <property type="nucleotide sequence ID" value="NZ_OBML01000012.1"/>
</dbReference>
<dbReference type="Proteomes" id="UP000219331">
    <property type="component" value="Unassembled WGS sequence"/>
</dbReference>
<dbReference type="GO" id="GO:0006635">
    <property type="term" value="P:fatty acid beta-oxidation"/>
    <property type="evidence" value="ECO:0007669"/>
    <property type="project" value="TreeGrafter"/>
</dbReference>
<dbReference type="CDD" id="cd06558">
    <property type="entry name" value="crotonase-like"/>
    <property type="match status" value="1"/>
</dbReference>
<dbReference type="InterPro" id="IPR029045">
    <property type="entry name" value="ClpP/crotonase-like_dom_sf"/>
</dbReference>
<dbReference type="Gene3D" id="1.10.1040.50">
    <property type="match status" value="1"/>
</dbReference>
<dbReference type="STRING" id="538381.GCA_001696535_00801"/>
<evidence type="ECO:0000313" key="1">
    <source>
        <dbReference type="EMBL" id="SOC22707.1"/>
    </source>
</evidence>
<dbReference type="PANTHER" id="PTHR43612">
    <property type="entry name" value="TRIFUNCTIONAL ENZYME SUBUNIT ALPHA"/>
    <property type="match status" value="1"/>
</dbReference>
<dbReference type="PANTHER" id="PTHR43612:SF3">
    <property type="entry name" value="TRIFUNCTIONAL ENZYME SUBUNIT ALPHA, MITOCHONDRIAL"/>
    <property type="match status" value="1"/>
</dbReference>
<dbReference type="AlphaFoldDB" id="A0A285TLA9"/>
<dbReference type="GO" id="GO:0016509">
    <property type="term" value="F:long-chain (3S)-3-hydroxyacyl-CoA dehydrogenase (NAD+) activity"/>
    <property type="evidence" value="ECO:0007669"/>
    <property type="project" value="TreeGrafter"/>
</dbReference>
<reference evidence="1 2" key="1">
    <citation type="submission" date="2017-08" db="EMBL/GenBank/DDBJ databases">
        <authorList>
            <person name="de Groot N.N."/>
        </authorList>
    </citation>
    <scope>NUCLEOTIDE SEQUENCE [LARGE SCALE GENOMIC DNA]</scope>
    <source>
        <strain evidence="1 2">USBA 352</strain>
    </source>
</reference>
<dbReference type="OrthoDB" id="9771883at2"/>
<dbReference type="Gene3D" id="3.90.226.10">
    <property type="entry name" value="2-enoyl-CoA Hydratase, Chain A, domain 1"/>
    <property type="match status" value="1"/>
</dbReference>
<dbReference type="InterPro" id="IPR001753">
    <property type="entry name" value="Enoyl-CoA_hydra/iso"/>
</dbReference>
<dbReference type="InterPro" id="IPR050136">
    <property type="entry name" value="FA_oxidation_alpha_subunit"/>
</dbReference>
<gene>
    <name evidence="1" type="ORF">SAMN05421512_112127</name>
</gene>
<dbReference type="SUPFAM" id="SSF52096">
    <property type="entry name" value="ClpP/crotonase"/>
    <property type="match status" value="1"/>
</dbReference>
<dbReference type="SUPFAM" id="SSF48179">
    <property type="entry name" value="6-phosphogluconate dehydrogenase C-terminal domain-like"/>
    <property type="match status" value="1"/>
</dbReference>
<dbReference type="EMBL" id="OBML01000012">
    <property type="protein sequence ID" value="SOC22707.1"/>
    <property type="molecule type" value="Genomic_DNA"/>
</dbReference>
<dbReference type="InterPro" id="IPR008927">
    <property type="entry name" value="6-PGluconate_DH-like_C_sf"/>
</dbReference>
<keyword evidence="2" id="KW-1185">Reference proteome</keyword>
<sequence>MLTSEIDSGGIALLTIDMPGRSMNVIDWAFTEALREEIARLTADPQVTGIIIASGRDSFIAGADLAIMNGMTGPGTSPATASERIRAMTDAFRALETCGKPVVAAAYGTALGGGLELMLACHHRIAARNPKAVFGLPEVTLGILPGAGGTQRLPRVIGIEAALPLLLEGRRLSADEALSLGILDELTEPDDLIATARRALTEGRVPATAPWDAKGFAPPGPPVTSEAASNVFLFANAKVRASGHRNYPALEAILSCVYEGLRLPIDKALKVERQYFGHLVHGDVAQAMIRTQFFARQALTREGRSRADKDGALATACRNALDAEALRMQAEGMSPAFIRNAAEAVGLSTLPALPVDAALPSTDDARERAALRPAGMRLLRAMALAAAATLDRGDVASASEADVHAIDAAGFPVWTGGPLSLIDMQGAAEFVAACRADKLEVPVGLAAMARDGGRFHSTKEAAA</sequence>
<dbReference type="GO" id="GO:0004300">
    <property type="term" value="F:enoyl-CoA hydratase activity"/>
    <property type="evidence" value="ECO:0007669"/>
    <property type="project" value="TreeGrafter"/>
</dbReference>
<organism evidence="1 2">
    <name type="scientific">Stappia indica</name>
    <dbReference type="NCBI Taxonomy" id="538381"/>
    <lineage>
        <taxon>Bacteria</taxon>
        <taxon>Pseudomonadati</taxon>
        <taxon>Pseudomonadota</taxon>
        <taxon>Alphaproteobacteria</taxon>
        <taxon>Hyphomicrobiales</taxon>
        <taxon>Stappiaceae</taxon>
        <taxon>Stappia</taxon>
    </lineage>
</organism>
<proteinExistence type="predicted"/>
<protein>
    <submittedName>
        <fullName evidence="1">Enoyl-CoA hydratase/carnithine racemase</fullName>
    </submittedName>
</protein>
<name>A0A285TLA9_9HYPH</name>
<accession>A0A285TLA9</accession>
<evidence type="ECO:0000313" key="2">
    <source>
        <dbReference type="Proteomes" id="UP000219331"/>
    </source>
</evidence>
<dbReference type="Pfam" id="PF00378">
    <property type="entry name" value="ECH_1"/>
    <property type="match status" value="1"/>
</dbReference>